<feature type="compositionally biased region" description="Low complexity" evidence="3">
    <location>
        <begin position="96"/>
        <end position="107"/>
    </location>
</feature>
<keyword evidence="2" id="KW-0175">Coiled coil</keyword>
<feature type="coiled-coil region" evidence="2">
    <location>
        <begin position="455"/>
        <end position="482"/>
    </location>
</feature>
<evidence type="ECO:0000256" key="3">
    <source>
        <dbReference type="SAM" id="MobiDB-lite"/>
    </source>
</evidence>
<dbReference type="PANTHER" id="PTHR46430">
    <property type="entry name" value="PROTEIN SKT5-RELATED"/>
    <property type="match status" value="1"/>
</dbReference>
<dbReference type="AlphaFoldDB" id="A0A8H7Q5A7"/>
<dbReference type="EMBL" id="JAEPQZ010000001">
    <property type="protein sequence ID" value="KAG2185815.1"/>
    <property type="molecule type" value="Genomic_DNA"/>
</dbReference>
<gene>
    <name evidence="4" type="ORF">INT43_002252</name>
</gene>
<name>A0A8H7Q5A7_MORIS</name>
<feature type="region of interest" description="Disordered" evidence="3">
    <location>
        <begin position="90"/>
        <end position="115"/>
    </location>
</feature>
<dbReference type="Pfam" id="PF08238">
    <property type="entry name" value="Sel1"/>
    <property type="match status" value="7"/>
</dbReference>
<organism evidence="4 5">
    <name type="scientific">Mortierella isabellina</name>
    <name type="common">Filamentous fungus</name>
    <name type="synonym">Umbelopsis isabellina</name>
    <dbReference type="NCBI Taxonomy" id="91625"/>
    <lineage>
        <taxon>Eukaryota</taxon>
        <taxon>Fungi</taxon>
        <taxon>Fungi incertae sedis</taxon>
        <taxon>Mucoromycota</taxon>
        <taxon>Mucoromycotina</taxon>
        <taxon>Umbelopsidomycetes</taxon>
        <taxon>Umbelopsidales</taxon>
        <taxon>Umbelopsidaceae</taxon>
        <taxon>Umbelopsis</taxon>
    </lineage>
</organism>
<evidence type="ECO:0008006" key="6">
    <source>
        <dbReference type="Google" id="ProtNLM"/>
    </source>
</evidence>
<evidence type="ECO:0000313" key="4">
    <source>
        <dbReference type="EMBL" id="KAG2185815.1"/>
    </source>
</evidence>
<keyword evidence="5" id="KW-1185">Reference proteome</keyword>
<dbReference type="InterPro" id="IPR051726">
    <property type="entry name" value="Chitin_Synth_Reg"/>
</dbReference>
<dbReference type="Gene3D" id="1.25.40.10">
    <property type="entry name" value="Tetratricopeptide repeat domain"/>
    <property type="match status" value="2"/>
</dbReference>
<dbReference type="SMART" id="SM00671">
    <property type="entry name" value="SEL1"/>
    <property type="match status" value="7"/>
</dbReference>
<sequence>MTTDNLLIHHASEQSNLNQRNQFEKTQIVDASQKMSRKGKALATESYKNNSVDNMNRFDKPLPREKSFSDEMDGIFNNRPAPIATSIEAFSDRQPSISSKSSDTNSSIFGRANNIPAPTAENIRDLRKQARAENDPERLLAFALYLIDAVSQVNIDDNDPMRGTKTREKMILEAHKIIKKLASQGLGLGKTAYPEAQYLLANCYGSGSIGLSLDYDKAFSLYLQASKQNHPSATYRTAVCYEIGAGTRRDYNHAMQFYRKAANLSHVEAMYKLGMILLKGQLNQPRQSREGIFWLKRAAAAATEEVPHALHQLALVYEHDDTTTVIRDEQYSFNLFAQAAGLGYGPSQCKLGTCYEYGLLKCEVDAEQSIKWYKKAADQGIPEAEIAVSGWYLTGAEGVLQQSDDEAYHWARKAAEKGDAVGEFTVGYFTEIGIGTKSDLEEAKRWYMLAMSRGNRRAMDRLKELKKAADRLQQDDNEDKNKSCAIM</sequence>
<keyword evidence="1" id="KW-0677">Repeat</keyword>
<dbReference type="Proteomes" id="UP000654370">
    <property type="component" value="Unassembled WGS sequence"/>
</dbReference>
<dbReference type="InterPro" id="IPR011990">
    <property type="entry name" value="TPR-like_helical_dom_sf"/>
</dbReference>
<reference evidence="4" key="1">
    <citation type="submission" date="2020-12" db="EMBL/GenBank/DDBJ databases">
        <title>Metabolic potential, ecology and presence of endohyphal bacteria is reflected in genomic diversity of Mucoromycotina.</title>
        <authorList>
            <person name="Muszewska A."/>
            <person name="Okrasinska A."/>
            <person name="Steczkiewicz K."/>
            <person name="Drgas O."/>
            <person name="Orlowska M."/>
            <person name="Perlinska-Lenart U."/>
            <person name="Aleksandrzak-Piekarczyk T."/>
            <person name="Szatraj K."/>
            <person name="Zielenkiewicz U."/>
            <person name="Pilsyk S."/>
            <person name="Malc E."/>
            <person name="Mieczkowski P."/>
            <person name="Kruszewska J.S."/>
            <person name="Biernat P."/>
            <person name="Pawlowska J."/>
        </authorList>
    </citation>
    <scope>NUCLEOTIDE SEQUENCE</scope>
    <source>
        <strain evidence="4">WA0000067209</strain>
    </source>
</reference>
<protein>
    <recommendedName>
        <fullName evidence="6">HCP-like protein</fullName>
    </recommendedName>
</protein>
<dbReference type="SUPFAM" id="SSF81901">
    <property type="entry name" value="HCP-like"/>
    <property type="match status" value="1"/>
</dbReference>
<evidence type="ECO:0000256" key="1">
    <source>
        <dbReference type="ARBA" id="ARBA00022737"/>
    </source>
</evidence>
<dbReference type="OrthoDB" id="272077at2759"/>
<proteinExistence type="predicted"/>
<evidence type="ECO:0000313" key="5">
    <source>
        <dbReference type="Proteomes" id="UP000654370"/>
    </source>
</evidence>
<comment type="caution">
    <text evidence="4">The sequence shown here is derived from an EMBL/GenBank/DDBJ whole genome shotgun (WGS) entry which is preliminary data.</text>
</comment>
<dbReference type="InterPro" id="IPR006597">
    <property type="entry name" value="Sel1-like"/>
</dbReference>
<evidence type="ECO:0000256" key="2">
    <source>
        <dbReference type="SAM" id="Coils"/>
    </source>
</evidence>
<dbReference type="PANTHER" id="PTHR46430:SF3">
    <property type="entry name" value="ACTIVATOR OF C KINASE PROTEIN 1"/>
    <property type="match status" value="1"/>
</dbReference>
<accession>A0A8H7Q5A7</accession>